<dbReference type="OrthoDB" id="9784936at2"/>
<evidence type="ECO:0008006" key="3">
    <source>
        <dbReference type="Google" id="ProtNLM"/>
    </source>
</evidence>
<dbReference type="KEGG" id="mpsy:CEK71_09665"/>
<proteinExistence type="predicted"/>
<dbReference type="Proteomes" id="UP000197019">
    <property type="component" value="Chromosome"/>
</dbReference>
<sequence>MRTIQLFLASSSELKADREQFELFISRRNNQSVPKQVYLKLIIWEDFLDAMSRTRLQDEYNQAIKDCDIFVMLFCTKVGMYTEEEFNTAFGQFQATQKPLIYTYFKDAAITVSAVNKNDLTSLWAFQERLEALGHFQTTYTTTESLLLHFGQQLDKLADQGFIPLNNLAAATAASGVSQHHSGTGDNIGRDQTKIGRQIIMGPGSVYHENKGKG</sequence>
<dbReference type="EMBL" id="CP022129">
    <property type="protein sequence ID" value="ASF46322.1"/>
    <property type="molecule type" value="Genomic_DNA"/>
</dbReference>
<dbReference type="AlphaFoldDB" id="A0A1Z4BYI6"/>
<reference evidence="1 2" key="1">
    <citation type="submission" date="2017-06" db="EMBL/GenBank/DDBJ databases">
        <title>Genome Sequencing of the methanotroph Methylovulum psychrotolerants str. HV10-M2 isolated from a high-altitude environment.</title>
        <authorList>
            <person name="Mateos-Rivera A."/>
        </authorList>
    </citation>
    <scope>NUCLEOTIDE SEQUENCE [LARGE SCALE GENOMIC DNA]</scope>
    <source>
        <strain evidence="1 2">HV10_M2</strain>
    </source>
</reference>
<organism evidence="1 2">
    <name type="scientific">Methylovulum psychrotolerans</name>
    <dbReference type="NCBI Taxonomy" id="1704499"/>
    <lineage>
        <taxon>Bacteria</taxon>
        <taxon>Pseudomonadati</taxon>
        <taxon>Pseudomonadota</taxon>
        <taxon>Gammaproteobacteria</taxon>
        <taxon>Methylococcales</taxon>
        <taxon>Methylococcaceae</taxon>
        <taxon>Methylovulum</taxon>
    </lineage>
</organism>
<keyword evidence="2" id="KW-1185">Reference proteome</keyword>
<accession>A0A1Z4BYI6</accession>
<protein>
    <recommendedName>
        <fullName evidence="3">TIR domain-containing protein</fullName>
    </recommendedName>
</protein>
<evidence type="ECO:0000313" key="2">
    <source>
        <dbReference type="Proteomes" id="UP000197019"/>
    </source>
</evidence>
<dbReference type="RefSeq" id="WP_088619194.1">
    <property type="nucleotide sequence ID" value="NZ_CP022129.1"/>
</dbReference>
<gene>
    <name evidence="1" type="ORF">CEK71_09665</name>
</gene>
<name>A0A1Z4BYI6_9GAMM</name>
<evidence type="ECO:0000313" key="1">
    <source>
        <dbReference type="EMBL" id="ASF46322.1"/>
    </source>
</evidence>